<dbReference type="STRING" id="988821.SAMN05421867_104234"/>
<organism evidence="2 3">
    <name type="scientific">Cellulomonas marina</name>
    <dbReference type="NCBI Taxonomy" id="988821"/>
    <lineage>
        <taxon>Bacteria</taxon>
        <taxon>Bacillati</taxon>
        <taxon>Actinomycetota</taxon>
        <taxon>Actinomycetes</taxon>
        <taxon>Micrococcales</taxon>
        <taxon>Cellulomonadaceae</taxon>
        <taxon>Cellulomonas</taxon>
    </lineage>
</organism>
<dbReference type="SUPFAM" id="SSF55464">
    <property type="entry name" value="Origin of replication-binding domain, RBD-like"/>
    <property type="match status" value="1"/>
</dbReference>
<name>A0A1I0XAR3_9CELL</name>
<dbReference type="Pfam" id="PF08751">
    <property type="entry name" value="TrwC"/>
    <property type="match status" value="1"/>
</dbReference>
<evidence type="ECO:0000313" key="3">
    <source>
        <dbReference type="Proteomes" id="UP000199012"/>
    </source>
</evidence>
<feature type="domain" description="TrwC relaxase" evidence="1">
    <location>
        <begin position="1"/>
        <end position="160"/>
    </location>
</feature>
<sequence>MIAAAFDHWDIRAIDPNVYKHAVVADKVQGPDGIWRSVDRKTVHAATIIVSELCDSVLADEVARRLPVRCSHRDRGPRRNPVFEIDDIDDAVLAHFSVCSEQIRCAEQDWAAKFVADHGREPTRVETTKARQYLARTIRPPKTVRPLAELLTEWANHARALTGAARTSRPGPTRAVRARAALHDIGPDVRAMMKDQLLAEVSAKRSVWTTWNPATEALRASKPLRMA</sequence>
<evidence type="ECO:0000313" key="2">
    <source>
        <dbReference type="EMBL" id="SFA97767.1"/>
    </source>
</evidence>
<dbReference type="AlphaFoldDB" id="A0A1I0XAR3"/>
<dbReference type="Proteomes" id="UP000199012">
    <property type="component" value="Unassembled WGS sequence"/>
</dbReference>
<keyword evidence="3" id="KW-1185">Reference proteome</keyword>
<accession>A0A1I0XAR3</accession>
<reference evidence="2 3" key="1">
    <citation type="submission" date="2016-10" db="EMBL/GenBank/DDBJ databases">
        <authorList>
            <person name="de Groot N.N."/>
        </authorList>
    </citation>
    <scope>NUCLEOTIDE SEQUENCE [LARGE SCALE GENOMIC DNA]</scope>
    <source>
        <strain evidence="2 3">CGMCC 4.6945</strain>
    </source>
</reference>
<dbReference type="EMBL" id="FOKA01000004">
    <property type="protein sequence ID" value="SFA97767.1"/>
    <property type="molecule type" value="Genomic_DNA"/>
</dbReference>
<evidence type="ECO:0000259" key="1">
    <source>
        <dbReference type="Pfam" id="PF08751"/>
    </source>
</evidence>
<dbReference type="InterPro" id="IPR014862">
    <property type="entry name" value="TrwC"/>
</dbReference>
<proteinExistence type="predicted"/>
<gene>
    <name evidence="2" type="ORF">SAMN05421867_104234</name>
</gene>
<protein>
    <submittedName>
        <fullName evidence="2">TrwC relaxase</fullName>
    </submittedName>
</protein>